<dbReference type="InterPro" id="IPR002932">
    <property type="entry name" value="Glu_synthdom"/>
</dbReference>
<reference evidence="4" key="1">
    <citation type="submission" date="2022-08" db="EMBL/GenBank/DDBJ databases">
        <authorList>
            <person name="Vandamme P."/>
            <person name="Hettiarachchi A."/>
            <person name="Peeters C."/>
            <person name="Cnockaert M."/>
            <person name="Carlier A."/>
        </authorList>
    </citation>
    <scope>NUCLEOTIDE SEQUENCE</scope>
    <source>
        <strain evidence="4">LMG 31809</strain>
    </source>
</reference>
<feature type="domain" description="Glutamate synthase" evidence="3">
    <location>
        <begin position="124"/>
        <end position="441"/>
    </location>
</feature>
<dbReference type="Proteomes" id="UP001141619">
    <property type="component" value="Unassembled WGS sequence"/>
</dbReference>
<proteinExistence type="inferred from homology"/>
<gene>
    <name evidence="4" type="ORF">NYP16_13680</name>
</gene>
<dbReference type="InterPro" id="IPR013785">
    <property type="entry name" value="Aldolase_TIM"/>
</dbReference>
<dbReference type="InterPro" id="IPR027283">
    <property type="entry name" value="YerD"/>
</dbReference>
<dbReference type="PIRSF" id="PIRSF500060">
    <property type="entry name" value="UCP500060"/>
    <property type="match status" value="1"/>
</dbReference>
<dbReference type="PANTHER" id="PTHR43819:SF1">
    <property type="entry name" value="ARCHAEAL-TYPE GLUTAMATE SYNTHASE [NADPH]"/>
    <property type="match status" value="1"/>
</dbReference>
<evidence type="ECO:0000259" key="3">
    <source>
        <dbReference type="Pfam" id="PF01645"/>
    </source>
</evidence>
<comment type="similarity">
    <text evidence="1 2">Belongs to the glutamate synthase family.</text>
</comment>
<evidence type="ECO:0000313" key="5">
    <source>
        <dbReference type="Proteomes" id="UP001141619"/>
    </source>
</evidence>
<comment type="caution">
    <text evidence="4">The sequence shown here is derived from an EMBL/GenBank/DDBJ whole genome shotgun (WGS) entry which is preliminary data.</text>
</comment>
<dbReference type="InterPro" id="IPR024188">
    <property type="entry name" value="GltB"/>
</dbReference>
<name>A0A9X3Z8D9_9PROT</name>
<dbReference type="AlphaFoldDB" id="A0A9X3Z8D9"/>
<dbReference type="PANTHER" id="PTHR43819">
    <property type="entry name" value="ARCHAEAL-TYPE GLUTAMATE SYNTHASE [NADPH]"/>
    <property type="match status" value="1"/>
</dbReference>
<evidence type="ECO:0000313" key="4">
    <source>
        <dbReference type="EMBL" id="MDA5195001.1"/>
    </source>
</evidence>
<keyword evidence="5" id="KW-1185">Reference proteome</keyword>
<reference evidence="4" key="2">
    <citation type="journal article" date="2023" name="Syst. Appl. Microbiol.">
        <title>Govania unica gen. nov., sp. nov., a rare biosphere bacterium that represents a novel family in the class Alphaproteobacteria.</title>
        <authorList>
            <person name="Vandamme P."/>
            <person name="Peeters C."/>
            <person name="Hettiarachchi A."/>
            <person name="Cnockaert M."/>
            <person name="Carlier A."/>
        </authorList>
    </citation>
    <scope>NUCLEOTIDE SEQUENCE</scope>
    <source>
        <strain evidence="4">LMG 31809</strain>
    </source>
</reference>
<dbReference type="PIRSF" id="PIRSF006429">
    <property type="entry name" value="GOGAT_lg_2"/>
    <property type="match status" value="1"/>
</dbReference>
<dbReference type="FunFam" id="3.20.20.70:FF:000156">
    <property type="entry name" value="Glutamate synthase domain protein"/>
    <property type="match status" value="1"/>
</dbReference>
<organism evidence="4 5">
    <name type="scientific">Govanella unica</name>
    <dbReference type="NCBI Taxonomy" id="2975056"/>
    <lineage>
        <taxon>Bacteria</taxon>
        <taxon>Pseudomonadati</taxon>
        <taxon>Pseudomonadota</taxon>
        <taxon>Alphaproteobacteria</taxon>
        <taxon>Emcibacterales</taxon>
        <taxon>Govanellaceae</taxon>
        <taxon>Govanella</taxon>
    </lineage>
</organism>
<dbReference type="CDD" id="cd02808">
    <property type="entry name" value="GltS_FMN"/>
    <property type="match status" value="1"/>
</dbReference>
<evidence type="ECO:0000256" key="2">
    <source>
        <dbReference type="PIRNR" id="PIRNR006429"/>
    </source>
</evidence>
<protein>
    <submittedName>
        <fullName evidence="4">FMN-binding glutamate synthase family protein</fullName>
    </submittedName>
</protein>
<dbReference type="SUPFAM" id="SSF51395">
    <property type="entry name" value="FMN-linked oxidoreductases"/>
    <property type="match status" value="1"/>
</dbReference>
<dbReference type="Pfam" id="PF01645">
    <property type="entry name" value="Glu_synthase"/>
    <property type="match status" value="1"/>
</dbReference>
<evidence type="ECO:0000256" key="1">
    <source>
        <dbReference type="ARBA" id="ARBA00009716"/>
    </source>
</evidence>
<dbReference type="GO" id="GO:0015930">
    <property type="term" value="F:glutamate synthase activity"/>
    <property type="evidence" value="ECO:0007669"/>
    <property type="project" value="InterPro"/>
</dbReference>
<sequence length="515" mass="56146">MLTILVALCSLGVWDLLQTRHAILRNYPVIGHVRWLVEMIRPEIRQYLLESDTEATPFSRAQRSLVYRRAKKEPADHPFGTLIDVYGKDYEFIQQSLAPIVTPDPASFRIVIGNDQCAQPYSASILNISAMSFGALSANAIRALNKGAAMGGFYHDTGEGSISAYHLEAGGDIVWQIASGYFGCRDEDGRFNPVRFAKQAILPQVKMIELKLSQGAKPGHGGVLPGRKVTAEIARTRNVPIGVDCISPARHSAFETPLEMLAFLDQLRALSGGKPVGFKLCVGLPWEFMAIVKAMIETGIVPDFIVVDGAEGGTGAAPAEFSDHVGVPMREGLLFIHNTLVGAGLRHRVRLGAAGKLISAFDIAAVLAMGADWVNSARGFMFALGCIQSMSCHTNRCPTGIATQDTGRSRALVVPDKAERVRRFHDRTVAALAEMLGAAGLSHPDDLHPRHLVHRIDSAEIRQFDRMHYFATPNDLVENRAESSFYQSNWNLAQTGSFAPVSQDHATGQLKREAP</sequence>
<dbReference type="GO" id="GO:0006537">
    <property type="term" value="P:glutamate biosynthetic process"/>
    <property type="evidence" value="ECO:0007669"/>
    <property type="project" value="InterPro"/>
</dbReference>
<dbReference type="EMBL" id="JANWOI010000005">
    <property type="protein sequence ID" value="MDA5195001.1"/>
    <property type="molecule type" value="Genomic_DNA"/>
</dbReference>
<accession>A0A9X3Z8D9</accession>
<dbReference type="Gene3D" id="3.20.20.70">
    <property type="entry name" value="Aldolase class I"/>
    <property type="match status" value="1"/>
</dbReference>